<gene>
    <name evidence="2" type="primary">Lci6</name>
</gene>
<organism evidence="2">
    <name type="scientific">Chlamydomonas reinhardtii</name>
    <name type="common">Chlamydomonas smithii</name>
    <dbReference type="NCBI Taxonomy" id="3055"/>
    <lineage>
        <taxon>Eukaryota</taxon>
        <taxon>Viridiplantae</taxon>
        <taxon>Chlorophyta</taxon>
        <taxon>core chlorophytes</taxon>
        <taxon>Chlorophyceae</taxon>
        <taxon>CS clade</taxon>
        <taxon>Chlamydomonadales</taxon>
        <taxon>Chlamydomonadaceae</taxon>
        <taxon>Chlamydomonas</taxon>
    </lineage>
</organism>
<feature type="region of interest" description="Disordered" evidence="1">
    <location>
        <begin position="91"/>
        <end position="116"/>
    </location>
</feature>
<feature type="compositionally biased region" description="Pro residues" evidence="1">
    <location>
        <begin position="103"/>
        <end position="116"/>
    </location>
</feature>
<evidence type="ECO:0000256" key="1">
    <source>
        <dbReference type="SAM" id="MobiDB-lite"/>
    </source>
</evidence>
<dbReference type="EMBL" id="AB168091">
    <property type="protein sequence ID" value="BAD13493.1"/>
    <property type="molecule type" value="mRNA"/>
</dbReference>
<sequence>MLRRPIESPSADYVFETGSTGATTLMDGLNLDENANDGWCFTGPTGSVTASSGTPSIIKCLSPDDPGYPGGAGYLSSKPHVHATNTSEVTEPYFYSPGTAGGPPDPPSPPQEPPRVPYIVAPTPKASAPTASPYHTRLAKSKEALAKGQEGSGLTIMRITLDNNAMLVDRCLAGNEQFNNIRAAWNSNSNWPSAEDVLMASNENKCKLWSFEKVVTDEDLRLAHNVQVSELAGQKVGGDKYLFINKSTKQPVVVYRPRGDFAQIKTALLDNSTFHKDHGIIILEQGFRIPPEAYNTIGALAADTEKHKLIYSYNNLGEYASASAAAMRLKPSNTVSGVQHCAAALPGAQRAAGAAPWAPPCRCRSTCATALRCWTVTCAVGTRSQARLAPCSSWLATASWSPLRRATGARSRCCAQIWTCASCAGSALVRSRSTWAPRCRRGCW</sequence>
<protein>
    <submittedName>
        <fullName evidence="2">Low-CO2 inducible protein LCI6</fullName>
    </submittedName>
</protein>
<accession>Q75NZ4</accession>
<proteinExistence type="evidence at transcript level"/>
<dbReference type="ExpressionAtlas" id="Q75NZ4">
    <property type="expression patterns" value="differential"/>
</dbReference>
<reference evidence="2" key="1">
    <citation type="journal article" date="2000" name="DNA Res.">
        <title>Generation of expressed sequence tags from low-CO2 and high-CO2 adapted cells of Chlamydomonas reinhardtii.</title>
        <authorList>
            <person name="Asamizu E."/>
            <person name="Miura K."/>
            <person name="Kucho K."/>
            <person name="Inoue Y."/>
            <person name="Fukuzawa H."/>
            <person name="Ohyama K."/>
            <person name="Nakamura Y."/>
            <person name="Tabata S."/>
        </authorList>
    </citation>
    <scope>NUCLEOTIDE SEQUENCE</scope>
</reference>
<name>Q75NZ4_CHLRE</name>
<reference evidence="2" key="2">
    <citation type="journal article" date="2004" name="Plant Cell">
        <title>The novel Myb transcription factor LCR1 regulates the CO2-responsive gene Cah1, encoding a periplasmic carbonic anhydrase in Chlamydomonas reinhardtii.</title>
        <authorList>
            <person name="Yoshioka S."/>
            <person name="Taniguchi F."/>
            <person name="Miura K."/>
            <person name="Inoue T."/>
            <person name="Yamano T."/>
            <person name="Fukuzawa H."/>
        </authorList>
    </citation>
    <scope>NUCLEOTIDE SEQUENCE</scope>
</reference>
<evidence type="ECO:0000313" key="2">
    <source>
        <dbReference type="EMBL" id="BAD13493.1"/>
    </source>
</evidence>
<dbReference type="AlphaFoldDB" id="Q75NZ4"/>